<evidence type="ECO:0000256" key="6">
    <source>
        <dbReference type="SAM" id="MobiDB-lite"/>
    </source>
</evidence>
<feature type="transmembrane region" description="Helical" evidence="7">
    <location>
        <begin position="395"/>
        <end position="412"/>
    </location>
</feature>
<feature type="transmembrane region" description="Helical" evidence="7">
    <location>
        <begin position="122"/>
        <end position="140"/>
    </location>
</feature>
<feature type="transmembrane region" description="Helical" evidence="7">
    <location>
        <begin position="223"/>
        <end position="242"/>
    </location>
</feature>
<feature type="domain" description="Major facilitator superfamily (MFS) profile" evidence="8">
    <location>
        <begin position="57"/>
        <end position="530"/>
    </location>
</feature>
<feature type="transmembrane region" description="Helical" evidence="7">
    <location>
        <begin position="146"/>
        <end position="169"/>
    </location>
</feature>
<feature type="transmembrane region" description="Helical" evidence="7">
    <location>
        <begin position="181"/>
        <end position="203"/>
    </location>
</feature>
<dbReference type="SUPFAM" id="SSF103473">
    <property type="entry name" value="MFS general substrate transporter"/>
    <property type="match status" value="1"/>
</dbReference>
<evidence type="ECO:0000256" key="1">
    <source>
        <dbReference type="ARBA" id="ARBA00004141"/>
    </source>
</evidence>
<keyword evidence="4 7" id="KW-1133">Transmembrane helix</keyword>
<evidence type="ECO:0000256" key="4">
    <source>
        <dbReference type="ARBA" id="ARBA00022989"/>
    </source>
</evidence>
<dbReference type="Gene3D" id="1.20.1250.20">
    <property type="entry name" value="MFS general substrate transporter like domains"/>
    <property type="match status" value="1"/>
</dbReference>
<keyword evidence="2" id="KW-0813">Transport</keyword>
<evidence type="ECO:0000256" key="2">
    <source>
        <dbReference type="ARBA" id="ARBA00022448"/>
    </source>
</evidence>
<dbReference type="GO" id="GO:0022857">
    <property type="term" value="F:transmembrane transporter activity"/>
    <property type="evidence" value="ECO:0007669"/>
    <property type="project" value="InterPro"/>
</dbReference>
<organism evidence="9">
    <name type="scientific">Riptortus pedestris</name>
    <name type="common">Bean bug</name>
    <dbReference type="NCBI Taxonomy" id="329032"/>
    <lineage>
        <taxon>Eukaryota</taxon>
        <taxon>Metazoa</taxon>
        <taxon>Ecdysozoa</taxon>
        <taxon>Arthropoda</taxon>
        <taxon>Hexapoda</taxon>
        <taxon>Insecta</taxon>
        <taxon>Pterygota</taxon>
        <taxon>Neoptera</taxon>
        <taxon>Paraneoptera</taxon>
        <taxon>Hemiptera</taxon>
        <taxon>Heteroptera</taxon>
        <taxon>Panheteroptera</taxon>
        <taxon>Pentatomomorpha</taxon>
        <taxon>Coreoidea</taxon>
        <taxon>Alydidae</taxon>
        <taxon>Riptortus</taxon>
    </lineage>
</organism>
<comment type="subcellular location">
    <subcellularLocation>
        <location evidence="1">Membrane</location>
        <topology evidence="1">Multi-pass membrane protein</topology>
    </subcellularLocation>
</comment>
<protein>
    <submittedName>
        <fullName evidence="9">Synaptic vesicle protein</fullName>
    </submittedName>
</protein>
<sequence length="540" mass="58855">MATNLRGSTPPSPGDSSPVADADAERSPLLMDSKKVDVLPLEAALTLTGSGLYTAYVTFSAGLALFAGMCNMQMMSVVIPVASCDLNMTSTQKGFLASAAFMGITLSSHLFGFLADICGRRAVLLLCTFTIGVISLLSSLSPTFVVLAACWFAIGFMTGGIFCPAYVFISEYCPQNVRGKCILIASAMSATATAYLPSMSWLIVPLNIQVPLLGNLVFTSWRLFVALVPLTNFIPMFFLYTLSETPKYLLNAGKGEETLELLRSIYSVNKRKPKEEFPLQKVQLDHFDEICQQKEEVGGNPILRMAKKMLVQTAVLFSSKFILYTTTSSLMMIGVLGIYNSFLLWMPEQTKLMLLYSRNNTDFKATMCEVMSHEIEFENTVGSCDLNRNKFPPSIAIGMAQCVTFLLISLIADKVNKKYIIVAITGIPAAAAIALIYVDKLILIVSGIGVIVVFLLTAYPVCLSIAVESFPTSHRSTAASIVLLFGRLAATLGTQFFGYLFHHYCQTAYWAAASVLLGVIIVSVSSPLKRIDEQKEKSKS</sequence>
<dbReference type="GO" id="GO:0016020">
    <property type="term" value="C:membrane"/>
    <property type="evidence" value="ECO:0007669"/>
    <property type="project" value="UniProtKB-SubCell"/>
</dbReference>
<dbReference type="PROSITE" id="PS50850">
    <property type="entry name" value="MFS"/>
    <property type="match status" value="1"/>
</dbReference>
<feature type="transmembrane region" description="Helical" evidence="7">
    <location>
        <begin position="479"/>
        <end position="501"/>
    </location>
</feature>
<dbReference type="PANTHER" id="PTHR23511">
    <property type="entry name" value="SYNAPTIC VESICLE GLYCOPROTEIN 2"/>
    <property type="match status" value="1"/>
</dbReference>
<dbReference type="Pfam" id="PF07690">
    <property type="entry name" value="MFS_1"/>
    <property type="match status" value="2"/>
</dbReference>
<dbReference type="EMBL" id="AK418111">
    <property type="protein sequence ID" value="BAN21326.1"/>
    <property type="molecule type" value="mRNA"/>
</dbReference>
<proteinExistence type="evidence at transcript level"/>
<feature type="region of interest" description="Disordered" evidence="6">
    <location>
        <begin position="1"/>
        <end position="23"/>
    </location>
</feature>
<keyword evidence="3 7" id="KW-0812">Transmembrane</keyword>
<evidence type="ECO:0000256" key="5">
    <source>
        <dbReference type="ARBA" id="ARBA00023136"/>
    </source>
</evidence>
<feature type="transmembrane region" description="Helical" evidence="7">
    <location>
        <begin position="321"/>
        <end position="346"/>
    </location>
</feature>
<dbReference type="InterPro" id="IPR020846">
    <property type="entry name" value="MFS_dom"/>
</dbReference>
<dbReference type="InterPro" id="IPR011701">
    <property type="entry name" value="MFS"/>
</dbReference>
<keyword evidence="5 7" id="KW-0472">Membrane</keyword>
<name>R4WQZ6_RIPPE</name>
<evidence type="ECO:0000256" key="7">
    <source>
        <dbReference type="SAM" id="Phobius"/>
    </source>
</evidence>
<reference evidence="9" key="1">
    <citation type="journal article" date="2013" name="PLoS ONE">
        <title>Gene expression in gut symbiotic organ of stinkbug affected by extracellular bacterial symbiont.</title>
        <authorList>
            <person name="Futahashi R."/>
            <person name="Tanaka K."/>
            <person name="Tanahashi M."/>
            <person name="Nikoh N."/>
            <person name="Kikuchi Y."/>
            <person name="Lee B.L."/>
            <person name="Fukatsu T."/>
        </authorList>
    </citation>
    <scope>NUCLEOTIDE SEQUENCE</scope>
    <source>
        <tissue evidence="9">Midgut</tissue>
    </source>
</reference>
<feature type="transmembrane region" description="Helical" evidence="7">
    <location>
        <begin position="507"/>
        <end position="528"/>
    </location>
</feature>
<evidence type="ECO:0000259" key="8">
    <source>
        <dbReference type="PROSITE" id="PS50850"/>
    </source>
</evidence>
<evidence type="ECO:0000313" key="9">
    <source>
        <dbReference type="EMBL" id="BAN21326.1"/>
    </source>
</evidence>
<dbReference type="AlphaFoldDB" id="R4WQZ6"/>
<dbReference type="PANTHER" id="PTHR23511:SF35">
    <property type="entry name" value="MAJOR FACILITATOR SUPERFAMILY (MFS) PROFILE DOMAIN-CONTAINING PROTEIN"/>
    <property type="match status" value="1"/>
</dbReference>
<feature type="transmembrane region" description="Helical" evidence="7">
    <location>
        <begin position="419"/>
        <end position="438"/>
    </location>
</feature>
<feature type="transmembrane region" description="Helical" evidence="7">
    <location>
        <begin position="95"/>
        <end position="115"/>
    </location>
</feature>
<evidence type="ECO:0000256" key="3">
    <source>
        <dbReference type="ARBA" id="ARBA00022692"/>
    </source>
</evidence>
<feature type="transmembrane region" description="Helical" evidence="7">
    <location>
        <begin position="444"/>
        <end position="467"/>
    </location>
</feature>
<dbReference type="InterPro" id="IPR036259">
    <property type="entry name" value="MFS_trans_sf"/>
</dbReference>
<accession>R4WQZ6</accession>
<feature type="transmembrane region" description="Helical" evidence="7">
    <location>
        <begin position="63"/>
        <end position="83"/>
    </location>
</feature>